<sequence length="487" mass="53536">MRMMKTILPVLAALTVLAGCSEKSASPPKAEKAGTEPVKLSMWVRTPETLDLIKKSAEAFHQKYTNISIEVVNYAPEQYSAAIQAAVSGDSLPDIFQYHNSLTLSALDKLNLIQPIPFTDDFKQKFDPGTWLEGSTTLSGKVYAWPDRSFVRGPVILFYNKKLLADAGLAGKTPATWDDLIAQAKQVKEHNATLVPIVSGLKAPWAAGRIVAQLATTTGKAGLASEVYPDKQFDWKTGSTYQAEPTLESIQFLKQLITGNLMSADSIIKDPPQANADFGDGKSAYMINGHWFVKTLLDNYKNLDFGVTTLPSKSGVLPYFGVNGGSANGYLISKKSKHTNEAAKWFEFLTENYYPELLKQSIDLTPIQSLNSASNVDMKPQFKELIQIMNQTVRVQPTPALINSVELETTNKLLSVSSKLPIGNIAQAYLAGGSQDVKAAVDNFVKEQENAFSNALKAVEGSSKDRWTFPDWTVDQNYLAEKYKDKK</sequence>
<evidence type="ECO:0000313" key="8">
    <source>
        <dbReference type="Proteomes" id="UP001338137"/>
    </source>
</evidence>
<protein>
    <submittedName>
        <fullName evidence="7">Extracellular solute-binding protein</fullName>
    </submittedName>
</protein>
<dbReference type="InterPro" id="IPR050490">
    <property type="entry name" value="Bact_solute-bd_prot1"/>
</dbReference>
<evidence type="ECO:0000313" key="7">
    <source>
        <dbReference type="EMBL" id="MEC0229546.1"/>
    </source>
</evidence>
<keyword evidence="2 6" id="KW-0732">Signal</keyword>
<dbReference type="Gene3D" id="3.40.190.10">
    <property type="entry name" value="Periplasmic binding protein-like II"/>
    <property type="match status" value="1"/>
</dbReference>
<keyword evidence="8" id="KW-1185">Reference proteome</keyword>
<keyword evidence="4" id="KW-0564">Palmitate</keyword>
<dbReference type="Pfam" id="PF01547">
    <property type="entry name" value="SBP_bac_1"/>
    <property type="match status" value="1"/>
</dbReference>
<keyword evidence="1" id="KW-1003">Cell membrane</keyword>
<keyword evidence="3" id="KW-0472">Membrane</keyword>
<reference evidence="7 8" key="1">
    <citation type="submission" date="2023-03" db="EMBL/GenBank/DDBJ databases">
        <title>Bacillus Genome Sequencing.</title>
        <authorList>
            <person name="Dunlap C."/>
        </authorList>
    </citation>
    <scope>NUCLEOTIDE SEQUENCE [LARGE SCALE GENOMIC DNA]</scope>
    <source>
        <strain evidence="7 8">BD-533</strain>
    </source>
</reference>
<dbReference type="SUPFAM" id="SSF53850">
    <property type="entry name" value="Periplasmic binding protein-like II"/>
    <property type="match status" value="1"/>
</dbReference>
<proteinExistence type="predicted"/>
<feature type="signal peptide" evidence="6">
    <location>
        <begin position="1"/>
        <end position="18"/>
    </location>
</feature>
<organism evidence="7 8">
    <name type="scientific">Paenibacillus alba</name>
    <dbReference type="NCBI Taxonomy" id="1197127"/>
    <lineage>
        <taxon>Bacteria</taxon>
        <taxon>Bacillati</taxon>
        <taxon>Bacillota</taxon>
        <taxon>Bacilli</taxon>
        <taxon>Bacillales</taxon>
        <taxon>Paenibacillaceae</taxon>
        <taxon>Paenibacillus</taxon>
    </lineage>
</organism>
<accession>A0ABU6G6G7</accession>
<evidence type="ECO:0000256" key="4">
    <source>
        <dbReference type="ARBA" id="ARBA00023139"/>
    </source>
</evidence>
<dbReference type="EMBL" id="JARLKY010000051">
    <property type="protein sequence ID" value="MEC0229546.1"/>
    <property type="molecule type" value="Genomic_DNA"/>
</dbReference>
<keyword evidence="5" id="KW-0449">Lipoprotein</keyword>
<feature type="chain" id="PRO_5047220374" evidence="6">
    <location>
        <begin position="19"/>
        <end position="487"/>
    </location>
</feature>
<evidence type="ECO:0000256" key="5">
    <source>
        <dbReference type="ARBA" id="ARBA00023288"/>
    </source>
</evidence>
<dbReference type="PANTHER" id="PTHR43649">
    <property type="entry name" value="ARABINOSE-BINDING PROTEIN-RELATED"/>
    <property type="match status" value="1"/>
</dbReference>
<dbReference type="PROSITE" id="PS51257">
    <property type="entry name" value="PROKAR_LIPOPROTEIN"/>
    <property type="match status" value="1"/>
</dbReference>
<dbReference type="PANTHER" id="PTHR43649:SF33">
    <property type="entry name" value="POLYGALACTURONAN_RHAMNOGALACTURONAN-BINDING PROTEIN YTCQ"/>
    <property type="match status" value="1"/>
</dbReference>
<comment type="caution">
    <text evidence="7">The sequence shown here is derived from an EMBL/GenBank/DDBJ whole genome shotgun (WGS) entry which is preliminary data.</text>
</comment>
<evidence type="ECO:0000256" key="1">
    <source>
        <dbReference type="ARBA" id="ARBA00022475"/>
    </source>
</evidence>
<gene>
    <name evidence="7" type="ORF">P4I72_20670</name>
</gene>
<dbReference type="Proteomes" id="UP001338137">
    <property type="component" value="Unassembled WGS sequence"/>
</dbReference>
<evidence type="ECO:0000256" key="6">
    <source>
        <dbReference type="SAM" id="SignalP"/>
    </source>
</evidence>
<evidence type="ECO:0000256" key="2">
    <source>
        <dbReference type="ARBA" id="ARBA00022729"/>
    </source>
</evidence>
<dbReference type="RefSeq" id="WP_326073575.1">
    <property type="nucleotide sequence ID" value="NZ_JARLKY010000051.1"/>
</dbReference>
<name>A0ABU6G6G7_9BACL</name>
<evidence type="ECO:0000256" key="3">
    <source>
        <dbReference type="ARBA" id="ARBA00023136"/>
    </source>
</evidence>
<dbReference type="InterPro" id="IPR006059">
    <property type="entry name" value="SBP"/>
</dbReference>